<comment type="caution">
    <text evidence="1">The sequence shown here is derived from an EMBL/GenBank/DDBJ whole genome shotgun (WGS) entry which is preliminary data.</text>
</comment>
<dbReference type="EMBL" id="JBHTCH010000014">
    <property type="protein sequence ID" value="MFC7361194.1"/>
    <property type="molecule type" value="Genomic_DNA"/>
</dbReference>
<gene>
    <name evidence="1" type="ORF">ACFQO6_13015</name>
</gene>
<name>A0ABW2N3Z2_9ACTN</name>
<dbReference type="Proteomes" id="UP001596524">
    <property type="component" value="Unassembled WGS sequence"/>
</dbReference>
<accession>A0ABW2N3Z2</accession>
<dbReference type="RefSeq" id="WP_255888294.1">
    <property type="nucleotide sequence ID" value="NZ_JAFMZM010000001.1"/>
</dbReference>
<evidence type="ECO:0008006" key="3">
    <source>
        <dbReference type="Google" id="ProtNLM"/>
    </source>
</evidence>
<organism evidence="1 2">
    <name type="scientific">Nocardioides astragali</name>
    <dbReference type="NCBI Taxonomy" id="1776736"/>
    <lineage>
        <taxon>Bacteria</taxon>
        <taxon>Bacillati</taxon>
        <taxon>Actinomycetota</taxon>
        <taxon>Actinomycetes</taxon>
        <taxon>Propionibacteriales</taxon>
        <taxon>Nocardioidaceae</taxon>
        <taxon>Nocardioides</taxon>
    </lineage>
</organism>
<keyword evidence="2" id="KW-1185">Reference proteome</keyword>
<dbReference type="Gene3D" id="3.10.450.50">
    <property type="match status" value="1"/>
</dbReference>
<dbReference type="InterPro" id="IPR032710">
    <property type="entry name" value="NTF2-like_dom_sf"/>
</dbReference>
<proteinExistence type="predicted"/>
<evidence type="ECO:0000313" key="1">
    <source>
        <dbReference type="EMBL" id="MFC7361194.1"/>
    </source>
</evidence>
<protein>
    <recommendedName>
        <fullName evidence="3">DUF4440 domain-containing protein</fullName>
    </recommendedName>
</protein>
<sequence length="85" mass="9268">MLPGGYTLVGRGEVADFVDGFFARTDWTQTLEVRHTAVAGCDTALVLFDSVYTDGDGAVPLAIIITWTYERGEWKVLVDQNTVVG</sequence>
<reference evidence="2" key="1">
    <citation type="journal article" date="2019" name="Int. J. Syst. Evol. Microbiol.">
        <title>The Global Catalogue of Microorganisms (GCM) 10K type strain sequencing project: providing services to taxonomists for standard genome sequencing and annotation.</title>
        <authorList>
            <consortium name="The Broad Institute Genomics Platform"/>
            <consortium name="The Broad Institute Genome Sequencing Center for Infectious Disease"/>
            <person name="Wu L."/>
            <person name="Ma J."/>
        </authorList>
    </citation>
    <scope>NUCLEOTIDE SEQUENCE [LARGE SCALE GENOMIC DNA]</scope>
    <source>
        <strain evidence="2">FCH27</strain>
    </source>
</reference>
<evidence type="ECO:0000313" key="2">
    <source>
        <dbReference type="Proteomes" id="UP001596524"/>
    </source>
</evidence>
<dbReference type="SUPFAM" id="SSF54427">
    <property type="entry name" value="NTF2-like"/>
    <property type="match status" value="1"/>
</dbReference>